<dbReference type="OrthoDB" id="5295388at2"/>
<dbReference type="InterPro" id="IPR020456">
    <property type="entry name" value="Acylphosphatase"/>
</dbReference>
<evidence type="ECO:0000256" key="3">
    <source>
        <dbReference type="ARBA" id="ARBA00047645"/>
    </source>
</evidence>
<dbReference type="EMBL" id="FTNE01000021">
    <property type="protein sequence ID" value="SIR24604.1"/>
    <property type="molecule type" value="Genomic_DNA"/>
</dbReference>
<dbReference type="GO" id="GO:0003998">
    <property type="term" value="F:acylphosphatase activity"/>
    <property type="evidence" value="ECO:0007669"/>
    <property type="project" value="UniProtKB-EC"/>
</dbReference>
<sequence>MIAKSLILTGRVQGVGFRDWMMVRARRLGLAGWVRNRRDGSLEALVAGDAPAVEELLRACRRGPPGAEVVTVTEDFAEPPVEPGFVKRPTAAVAGQG</sequence>
<reference evidence="7 8" key="1">
    <citation type="submission" date="2017-01" db="EMBL/GenBank/DDBJ databases">
        <authorList>
            <person name="Varghese N."/>
            <person name="Submissions S."/>
        </authorList>
    </citation>
    <scope>NUCLEOTIDE SEQUENCE [LARGE SCALE GENOMIC DNA]</scope>
    <source>
        <strain evidence="7 8">ATCC 35905</strain>
    </source>
</reference>
<feature type="domain" description="Acylphosphatase-like" evidence="6">
    <location>
        <begin position="3"/>
        <end position="89"/>
    </location>
</feature>
<evidence type="ECO:0000313" key="8">
    <source>
        <dbReference type="Proteomes" id="UP000186308"/>
    </source>
</evidence>
<proteinExistence type="inferred from homology"/>
<comment type="caution">
    <text evidence="7">The sequence shown here is derived from an EMBL/GenBank/DDBJ whole genome shotgun (WGS) entry which is preliminary data.</text>
</comment>
<evidence type="ECO:0000256" key="4">
    <source>
        <dbReference type="PROSITE-ProRule" id="PRU00520"/>
    </source>
</evidence>
<dbReference type="AlphaFoldDB" id="A0A8G2FH55"/>
<protein>
    <recommendedName>
        <fullName evidence="2 4">acylphosphatase</fullName>
        <ecNumber evidence="2 4">3.6.1.7</ecNumber>
    </recommendedName>
</protein>
<dbReference type="InterPro" id="IPR017968">
    <property type="entry name" value="Acylphosphatase_CS"/>
</dbReference>
<keyword evidence="4" id="KW-0378">Hydrolase</keyword>
<dbReference type="PRINTS" id="PR00112">
    <property type="entry name" value="ACYLPHPHTASE"/>
</dbReference>
<keyword evidence="8" id="KW-1185">Reference proteome</keyword>
<name>A0A8G2FH55_ACIRU</name>
<evidence type="ECO:0000259" key="6">
    <source>
        <dbReference type="PROSITE" id="PS51160"/>
    </source>
</evidence>
<dbReference type="SUPFAM" id="SSF54975">
    <property type="entry name" value="Acylphosphatase/BLUF domain-like"/>
    <property type="match status" value="1"/>
</dbReference>
<evidence type="ECO:0000256" key="5">
    <source>
        <dbReference type="RuleBase" id="RU004168"/>
    </source>
</evidence>
<evidence type="ECO:0000256" key="1">
    <source>
        <dbReference type="ARBA" id="ARBA00005614"/>
    </source>
</evidence>
<dbReference type="Gene3D" id="3.30.70.100">
    <property type="match status" value="1"/>
</dbReference>
<feature type="active site" evidence="4">
    <location>
        <position position="36"/>
    </location>
</feature>
<evidence type="ECO:0000256" key="2">
    <source>
        <dbReference type="ARBA" id="ARBA00012150"/>
    </source>
</evidence>
<dbReference type="InterPro" id="IPR001792">
    <property type="entry name" value="Acylphosphatase-like_dom"/>
</dbReference>
<dbReference type="EC" id="3.6.1.7" evidence="2 4"/>
<dbReference type="PANTHER" id="PTHR47268">
    <property type="entry name" value="ACYLPHOSPHATASE"/>
    <property type="match status" value="1"/>
</dbReference>
<dbReference type="PROSITE" id="PS00150">
    <property type="entry name" value="ACYLPHOSPHATASE_1"/>
    <property type="match status" value="1"/>
</dbReference>
<dbReference type="RefSeq" id="WP_029312462.1">
    <property type="nucleotide sequence ID" value="NZ_FTNE01000021.1"/>
</dbReference>
<dbReference type="PROSITE" id="PS51160">
    <property type="entry name" value="ACYLPHOSPHATASE_3"/>
    <property type="match status" value="1"/>
</dbReference>
<accession>A0A8G2FH55</accession>
<dbReference type="PANTHER" id="PTHR47268:SF4">
    <property type="entry name" value="ACYLPHOSPHATASE"/>
    <property type="match status" value="1"/>
</dbReference>
<feature type="active site" evidence="4">
    <location>
        <position position="18"/>
    </location>
</feature>
<dbReference type="InterPro" id="IPR036046">
    <property type="entry name" value="Acylphosphatase-like_dom_sf"/>
</dbReference>
<gene>
    <name evidence="7" type="ORF">SAMN05421828_12125</name>
</gene>
<evidence type="ECO:0000313" key="7">
    <source>
        <dbReference type="EMBL" id="SIR24604.1"/>
    </source>
</evidence>
<comment type="similarity">
    <text evidence="1 5">Belongs to the acylphosphatase family.</text>
</comment>
<dbReference type="Pfam" id="PF00708">
    <property type="entry name" value="Acylphosphatase"/>
    <property type="match status" value="1"/>
</dbReference>
<organism evidence="7 8">
    <name type="scientific">Acidiphilium rubrum</name>
    <dbReference type="NCBI Taxonomy" id="526"/>
    <lineage>
        <taxon>Bacteria</taxon>
        <taxon>Pseudomonadati</taxon>
        <taxon>Pseudomonadota</taxon>
        <taxon>Alphaproteobacteria</taxon>
        <taxon>Acetobacterales</taxon>
        <taxon>Acidocellaceae</taxon>
        <taxon>Acidiphilium</taxon>
    </lineage>
</organism>
<comment type="catalytic activity">
    <reaction evidence="3 4">
        <text>an acyl phosphate + H2O = a carboxylate + phosphate + H(+)</text>
        <dbReference type="Rhea" id="RHEA:14965"/>
        <dbReference type="ChEBI" id="CHEBI:15377"/>
        <dbReference type="ChEBI" id="CHEBI:15378"/>
        <dbReference type="ChEBI" id="CHEBI:29067"/>
        <dbReference type="ChEBI" id="CHEBI:43474"/>
        <dbReference type="ChEBI" id="CHEBI:59918"/>
        <dbReference type="EC" id="3.6.1.7"/>
    </reaction>
</comment>
<dbReference type="NCBIfam" id="NF010996">
    <property type="entry name" value="PRK14421.1"/>
    <property type="match status" value="1"/>
</dbReference>
<dbReference type="Proteomes" id="UP000186308">
    <property type="component" value="Unassembled WGS sequence"/>
</dbReference>